<gene>
    <name evidence="2" type="ORF">G2W53_034752</name>
</gene>
<reference evidence="2" key="1">
    <citation type="submission" date="2020-09" db="EMBL/GenBank/DDBJ databases">
        <title>Genome-Enabled Discovery of Anthraquinone Biosynthesis in Senna tora.</title>
        <authorList>
            <person name="Kang S.-H."/>
            <person name="Pandey R.P."/>
            <person name="Lee C.-M."/>
            <person name="Sim J.-S."/>
            <person name="Jeong J.-T."/>
            <person name="Choi B.-S."/>
            <person name="Jung M."/>
            <person name="Ginzburg D."/>
            <person name="Zhao K."/>
            <person name="Won S.Y."/>
            <person name="Oh T.-J."/>
            <person name="Yu Y."/>
            <person name="Kim N.-H."/>
            <person name="Lee O.R."/>
            <person name="Lee T.-H."/>
            <person name="Bashyal P."/>
            <person name="Kim T.-S."/>
            <person name="Lee W.-H."/>
            <person name="Kawkins C."/>
            <person name="Kim C.-K."/>
            <person name="Kim J.S."/>
            <person name="Ahn B.O."/>
            <person name="Rhee S.Y."/>
            <person name="Sohng J.K."/>
        </authorList>
    </citation>
    <scope>NUCLEOTIDE SEQUENCE</scope>
    <source>
        <tissue evidence="2">Leaf</tissue>
    </source>
</reference>
<keyword evidence="3" id="KW-1185">Reference proteome</keyword>
<evidence type="ECO:0000313" key="2">
    <source>
        <dbReference type="EMBL" id="KAF7813776.1"/>
    </source>
</evidence>
<feature type="region of interest" description="Disordered" evidence="1">
    <location>
        <begin position="64"/>
        <end position="85"/>
    </location>
</feature>
<protein>
    <submittedName>
        <fullName evidence="2">WRKY transcription factor WRKY24-like</fullName>
    </submittedName>
</protein>
<dbReference type="AlphaFoldDB" id="A0A834T1X0"/>
<accession>A0A834T1X0</accession>
<name>A0A834T1X0_9FABA</name>
<dbReference type="EMBL" id="JAAIUW010000010">
    <property type="protein sequence ID" value="KAF7813776.1"/>
    <property type="molecule type" value="Genomic_DNA"/>
</dbReference>
<comment type="caution">
    <text evidence="2">The sequence shown here is derived from an EMBL/GenBank/DDBJ whole genome shotgun (WGS) entry which is preliminary data.</text>
</comment>
<proteinExistence type="predicted"/>
<feature type="compositionally biased region" description="Basic and acidic residues" evidence="1">
    <location>
        <begin position="75"/>
        <end position="85"/>
    </location>
</feature>
<evidence type="ECO:0000256" key="1">
    <source>
        <dbReference type="SAM" id="MobiDB-lite"/>
    </source>
</evidence>
<dbReference type="Proteomes" id="UP000634136">
    <property type="component" value="Unassembled WGS sequence"/>
</dbReference>
<sequence length="85" mass="9396">MTTSLSMPPMHCVTRPVRLPPHKSTFFAIKDSAFTNNTSSLNDEVKDNSSLSTGKDDFWKIEGENEGMSAHGSRTVREPRVAVQS</sequence>
<organism evidence="2 3">
    <name type="scientific">Senna tora</name>
    <dbReference type="NCBI Taxonomy" id="362788"/>
    <lineage>
        <taxon>Eukaryota</taxon>
        <taxon>Viridiplantae</taxon>
        <taxon>Streptophyta</taxon>
        <taxon>Embryophyta</taxon>
        <taxon>Tracheophyta</taxon>
        <taxon>Spermatophyta</taxon>
        <taxon>Magnoliopsida</taxon>
        <taxon>eudicotyledons</taxon>
        <taxon>Gunneridae</taxon>
        <taxon>Pentapetalae</taxon>
        <taxon>rosids</taxon>
        <taxon>fabids</taxon>
        <taxon>Fabales</taxon>
        <taxon>Fabaceae</taxon>
        <taxon>Caesalpinioideae</taxon>
        <taxon>Cassia clade</taxon>
        <taxon>Senna</taxon>
    </lineage>
</organism>
<evidence type="ECO:0000313" key="3">
    <source>
        <dbReference type="Proteomes" id="UP000634136"/>
    </source>
</evidence>